<keyword evidence="1" id="KW-1133">Transmembrane helix</keyword>
<dbReference type="EMBL" id="CP101987">
    <property type="protein sequence ID" value="UUI70685.1"/>
    <property type="molecule type" value="Genomic_DNA"/>
</dbReference>
<dbReference type="Proteomes" id="UP001316384">
    <property type="component" value="Chromosome"/>
</dbReference>
<name>A0ABY5KK17_9CELL</name>
<protein>
    <submittedName>
        <fullName evidence="2">Uncharacterized protein</fullName>
    </submittedName>
</protein>
<evidence type="ECO:0000313" key="2">
    <source>
        <dbReference type="EMBL" id="UUI70685.1"/>
    </source>
</evidence>
<proteinExistence type="predicted"/>
<feature type="transmembrane region" description="Helical" evidence="1">
    <location>
        <begin position="69"/>
        <end position="90"/>
    </location>
</feature>
<keyword evidence="3" id="KW-1185">Reference proteome</keyword>
<evidence type="ECO:0000313" key="3">
    <source>
        <dbReference type="Proteomes" id="UP001316384"/>
    </source>
</evidence>
<reference evidence="2 3" key="1">
    <citation type="submission" date="2022-07" db="EMBL/GenBank/DDBJ databases">
        <title>Novel species in genus cellulomonas.</title>
        <authorList>
            <person name="Ye L."/>
        </authorList>
    </citation>
    <scope>NUCLEOTIDE SEQUENCE [LARGE SCALE GENOMIC DNA]</scope>
    <source>
        <strain evidence="3">zg-B89</strain>
    </source>
</reference>
<organism evidence="2 3">
    <name type="scientific">Cellulomonas xiejunii</name>
    <dbReference type="NCBI Taxonomy" id="2968083"/>
    <lineage>
        <taxon>Bacteria</taxon>
        <taxon>Bacillati</taxon>
        <taxon>Actinomycetota</taxon>
        <taxon>Actinomycetes</taxon>
        <taxon>Micrococcales</taxon>
        <taxon>Cellulomonadaceae</taxon>
        <taxon>Cellulomonas</taxon>
    </lineage>
</organism>
<feature type="transmembrane region" description="Helical" evidence="1">
    <location>
        <begin position="110"/>
        <end position="130"/>
    </location>
</feature>
<gene>
    <name evidence="2" type="ORF">NP048_12885</name>
</gene>
<accession>A0ABY5KK17</accession>
<dbReference type="RefSeq" id="WP_227576041.1">
    <property type="nucleotide sequence ID" value="NZ_CP101987.1"/>
</dbReference>
<sequence>MQPALVAQVAVTTGSAALLSRFAAGYLAQQTGDLQAGLVLRVLLVTAALLAATWLAVRPRLLQGTRAQLRVGATLGLGLGYALSPTTWTGRTYAAELVTAPGATTVLLDLALWLLVGGATVAVASAPAGARERATYAPR</sequence>
<evidence type="ECO:0000256" key="1">
    <source>
        <dbReference type="SAM" id="Phobius"/>
    </source>
</evidence>
<keyword evidence="1" id="KW-0472">Membrane</keyword>
<feature type="transmembrane region" description="Helical" evidence="1">
    <location>
        <begin position="39"/>
        <end position="57"/>
    </location>
</feature>
<keyword evidence="1" id="KW-0812">Transmembrane</keyword>